<keyword evidence="1" id="KW-0812">Transmembrane</keyword>
<dbReference type="RefSeq" id="WP_204029060.1">
    <property type="nucleotide sequence ID" value="NZ_BOOW01000030.1"/>
</dbReference>
<evidence type="ECO:0000313" key="3">
    <source>
        <dbReference type="Proteomes" id="UP000606172"/>
    </source>
</evidence>
<dbReference type="EMBL" id="BOOW01000030">
    <property type="protein sequence ID" value="GII94505.1"/>
    <property type="molecule type" value="Genomic_DNA"/>
</dbReference>
<dbReference type="Proteomes" id="UP000606172">
    <property type="component" value="Unassembled WGS sequence"/>
</dbReference>
<evidence type="ECO:0000313" key="2">
    <source>
        <dbReference type="EMBL" id="GII94505.1"/>
    </source>
</evidence>
<reference evidence="2" key="1">
    <citation type="submission" date="2021-01" db="EMBL/GenBank/DDBJ databases">
        <title>Whole genome shotgun sequence of Sinosporangium siamense NBRC 109515.</title>
        <authorList>
            <person name="Komaki H."/>
            <person name="Tamura T."/>
        </authorList>
    </citation>
    <scope>NUCLEOTIDE SEQUENCE</scope>
    <source>
        <strain evidence="2">NBRC 109515</strain>
    </source>
</reference>
<sequence length="49" mass="5014">MGTLLWIVFLVVGGVYTVIARGGDRRLRGAALVGLVLLAGPGALSAFDT</sequence>
<proteinExistence type="predicted"/>
<keyword evidence="1" id="KW-1133">Transmembrane helix</keyword>
<keyword evidence="1" id="KW-0472">Membrane</keyword>
<accession>A0A919RKH4</accession>
<keyword evidence="3" id="KW-1185">Reference proteome</keyword>
<gene>
    <name evidence="2" type="ORF">Ssi02_47360</name>
</gene>
<comment type="caution">
    <text evidence="2">The sequence shown here is derived from an EMBL/GenBank/DDBJ whole genome shotgun (WGS) entry which is preliminary data.</text>
</comment>
<evidence type="ECO:0000256" key="1">
    <source>
        <dbReference type="SAM" id="Phobius"/>
    </source>
</evidence>
<name>A0A919RKH4_9ACTN</name>
<dbReference type="AlphaFoldDB" id="A0A919RKH4"/>
<protein>
    <submittedName>
        <fullName evidence="2">Uncharacterized protein</fullName>
    </submittedName>
</protein>
<organism evidence="2 3">
    <name type="scientific">Sinosporangium siamense</name>
    <dbReference type="NCBI Taxonomy" id="1367973"/>
    <lineage>
        <taxon>Bacteria</taxon>
        <taxon>Bacillati</taxon>
        <taxon>Actinomycetota</taxon>
        <taxon>Actinomycetes</taxon>
        <taxon>Streptosporangiales</taxon>
        <taxon>Streptosporangiaceae</taxon>
        <taxon>Sinosporangium</taxon>
    </lineage>
</organism>
<feature type="transmembrane region" description="Helical" evidence="1">
    <location>
        <begin position="30"/>
        <end position="47"/>
    </location>
</feature>